<name>A0A1M5N9X7_9BACI</name>
<protein>
    <recommendedName>
        <fullName evidence="4">Lipoprotein</fullName>
    </recommendedName>
</protein>
<dbReference type="Proteomes" id="UP000183988">
    <property type="component" value="Unassembled WGS sequence"/>
</dbReference>
<feature type="signal peptide" evidence="1">
    <location>
        <begin position="1"/>
        <end position="18"/>
    </location>
</feature>
<organism evidence="2 3">
    <name type="scientific">Ornithinibacillus halophilus</name>
    <dbReference type="NCBI Taxonomy" id="930117"/>
    <lineage>
        <taxon>Bacteria</taxon>
        <taxon>Bacillati</taxon>
        <taxon>Bacillota</taxon>
        <taxon>Bacilli</taxon>
        <taxon>Bacillales</taxon>
        <taxon>Bacillaceae</taxon>
        <taxon>Ornithinibacillus</taxon>
    </lineage>
</organism>
<evidence type="ECO:0000313" key="2">
    <source>
        <dbReference type="EMBL" id="SHG86344.1"/>
    </source>
</evidence>
<dbReference type="PROSITE" id="PS51257">
    <property type="entry name" value="PROKAR_LIPOPROTEIN"/>
    <property type="match status" value="1"/>
</dbReference>
<feature type="chain" id="PRO_5039268166" description="Lipoprotein" evidence="1">
    <location>
        <begin position="19"/>
        <end position="142"/>
    </location>
</feature>
<sequence>MKKWLFFLLLLVVFLLSACSNNDELSGKTFDISVVAMSPNDTSANYTPVMTLEFSDGNKVKNTRDDEEGVYELKEDKLVILFKNENEHLEVEFTLKESDKEFSEYSAEISDLDFQMVDSTQVSKYKGLYQKLWDNHFEIIER</sequence>
<dbReference type="STRING" id="930117.SAMN05216225_10742"/>
<proteinExistence type="predicted"/>
<evidence type="ECO:0008006" key="4">
    <source>
        <dbReference type="Google" id="ProtNLM"/>
    </source>
</evidence>
<dbReference type="OrthoDB" id="2721080at2"/>
<dbReference type="AlphaFoldDB" id="A0A1M5N9X7"/>
<gene>
    <name evidence="2" type="ORF">SAMN05216225_10742</name>
</gene>
<keyword evidence="1" id="KW-0732">Signal</keyword>
<dbReference type="EMBL" id="FQVW01000074">
    <property type="protein sequence ID" value="SHG86344.1"/>
    <property type="molecule type" value="Genomic_DNA"/>
</dbReference>
<reference evidence="2 3" key="1">
    <citation type="submission" date="2016-11" db="EMBL/GenBank/DDBJ databases">
        <authorList>
            <person name="Jaros S."/>
            <person name="Januszkiewicz K."/>
            <person name="Wedrychowicz H."/>
        </authorList>
    </citation>
    <scope>NUCLEOTIDE SEQUENCE [LARGE SCALE GENOMIC DNA]</scope>
    <source>
        <strain evidence="2 3">IBRC-M 10683</strain>
    </source>
</reference>
<keyword evidence="3" id="KW-1185">Reference proteome</keyword>
<dbReference type="RefSeq" id="WP_072892016.1">
    <property type="nucleotide sequence ID" value="NZ_FQVW01000074.1"/>
</dbReference>
<evidence type="ECO:0000313" key="3">
    <source>
        <dbReference type="Proteomes" id="UP000183988"/>
    </source>
</evidence>
<accession>A0A1M5N9X7</accession>
<evidence type="ECO:0000256" key="1">
    <source>
        <dbReference type="SAM" id="SignalP"/>
    </source>
</evidence>